<keyword evidence="4" id="KW-1185">Reference proteome</keyword>
<keyword evidence="1" id="KW-1133">Transmembrane helix</keyword>
<feature type="transmembrane region" description="Helical" evidence="1">
    <location>
        <begin position="241"/>
        <end position="261"/>
    </location>
</feature>
<accession>A0AAU9K3B7</accession>
<dbReference type="AlphaFoldDB" id="A0AAU9K3B7"/>
<dbReference type="PANTHER" id="PTHR33538:SF2">
    <property type="entry name" value="PROTEIN GAMETE EXPRESSED 1"/>
    <property type="match status" value="1"/>
</dbReference>
<evidence type="ECO:0000313" key="4">
    <source>
        <dbReference type="Proteomes" id="UP001162131"/>
    </source>
</evidence>
<feature type="signal peptide" evidence="2">
    <location>
        <begin position="1"/>
        <end position="17"/>
    </location>
</feature>
<feature type="transmembrane region" description="Helical" evidence="1">
    <location>
        <begin position="217"/>
        <end position="235"/>
    </location>
</feature>
<gene>
    <name evidence="3" type="ORF">BSTOLATCC_MIC55936</name>
</gene>
<evidence type="ECO:0000313" key="3">
    <source>
        <dbReference type="EMBL" id="CAG9332490.1"/>
    </source>
</evidence>
<feature type="transmembrane region" description="Helical" evidence="1">
    <location>
        <begin position="188"/>
        <end position="205"/>
    </location>
</feature>
<evidence type="ECO:0000256" key="2">
    <source>
        <dbReference type="SAM" id="SignalP"/>
    </source>
</evidence>
<keyword evidence="1" id="KW-0812">Transmembrane</keyword>
<dbReference type="PANTHER" id="PTHR33538">
    <property type="entry name" value="PROTEIN GAMETE EXPRESSED 1"/>
    <property type="match status" value="1"/>
</dbReference>
<reference evidence="3" key="1">
    <citation type="submission" date="2021-09" db="EMBL/GenBank/DDBJ databases">
        <authorList>
            <consortium name="AG Swart"/>
            <person name="Singh M."/>
            <person name="Singh A."/>
            <person name="Seah K."/>
            <person name="Emmerich C."/>
        </authorList>
    </citation>
    <scope>NUCLEOTIDE SEQUENCE</scope>
    <source>
        <strain evidence="3">ATCC30299</strain>
    </source>
</reference>
<protein>
    <submittedName>
        <fullName evidence="3">Uncharacterized protein</fullName>
    </submittedName>
</protein>
<evidence type="ECO:0000256" key="1">
    <source>
        <dbReference type="SAM" id="Phobius"/>
    </source>
</evidence>
<dbReference type="EMBL" id="CAJZBQ010000054">
    <property type="protein sequence ID" value="CAG9332490.1"/>
    <property type="molecule type" value="Genomic_DNA"/>
</dbReference>
<proteinExistence type="predicted"/>
<organism evidence="3 4">
    <name type="scientific">Blepharisma stoltei</name>
    <dbReference type="NCBI Taxonomy" id="1481888"/>
    <lineage>
        <taxon>Eukaryota</taxon>
        <taxon>Sar</taxon>
        <taxon>Alveolata</taxon>
        <taxon>Ciliophora</taxon>
        <taxon>Postciliodesmatophora</taxon>
        <taxon>Heterotrichea</taxon>
        <taxon>Heterotrichida</taxon>
        <taxon>Blepharismidae</taxon>
        <taxon>Blepharisma</taxon>
    </lineage>
</organism>
<dbReference type="Proteomes" id="UP001162131">
    <property type="component" value="Unassembled WGS sequence"/>
</dbReference>
<comment type="caution">
    <text evidence="3">The sequence shown here is derived from an EMBL/GenBank/DDBJ whole genome shotgun (WGS) entry which is preliminary data.</text>
</comment>
<feature type="chain" id="PRO_5044020960" evidence="2">
    <location>
        <begin position="18"/>
        <end position="359"/>
    </location>
</feature>
<dbReference type="InterPro" id="IPR040346">
    <property type="entry name" value="GEX1/Brambleberry"/>
</dbReference>
<keyword evidence="2" id="KW-0732">Signal</keyword>
<keyword evidence="1" id="KW-0472">Membrane</keyword>
<sequence>MILILLLALVSSQPTKLEDLKSRIESGKAHYNTYASISNCNEKVMQSMLKKCDDMNEDIQSEFALKLTNCHLERVGFPLYDCSPKNLTNCYMKMDQNTFLAYTQFFTHAFDLCVYLSFSAWQSKTSATIQGLSDSAEKALYALDLAEKTAKEIQMEQEYVQRWLGKIYDGISEIGYLEEMILGEVFDIKSILFYIGSFILCMLLTSCPETSNARVKLLWLFCLEILMEKFLYWYFPYLRHISGTIRLIFLVLCITVIVWSVKTHKQYDKMTYEILKETLTKIGKSALESITPRYSSIKQRKEKRYMPSPLKEQCSQRLRKIPEVHYFLEEDIKRIRRKSDGNLAELFMSITSKSAKKEV</sequence>
<name>A0AAU9K3B7_9CILI</name>